<dbReference type="GO" id="GO:0008643">
    <property type="term" value="P:carbohydrate transport"/>
    <property type="evidence" value="ECO:0007669"/>
    <property type="project" value="InterPro"/>
</dbReference>
<evidence type="ECO:0000313" key="4">
    <source>
        <dbReference type="EMBL" id="KAK2710291.1"/>
    </source>
</evidence>
<dbReference type="GO" id="GO:0015293">
    <property type="term" value="F:symporter activity"/>
    <property type="evidence" value="ECO:0007669"/>
    <property type="project" value="InterPro"/>
</dbReference>
<evidence type="ECO:0000256" key="1">
    <source>
        <dbReference type="ARBA" id="ARBA00008335"/>
    </source>
</evidence>
<feature type="transmembrane region" description="Helical" evidence="3">
    <location>
        <begin position="272"/>
        <end position="292"/>
    </location>
</feature>
<evidence type="ECO:0000256" key="2">
    <source>
        <dbReference type="SAM" id="MobiDB-lite"/>
    </source>
</evidence>
<dbReference type="PANTHER" id="PTHR11328">
    <property type="entry name" value="MAJOR FACILITATOR SUPERFAMILY DOMAIN-CONTAINING PROTEIN"/>
    <property type="match status" value="1"/>
</dbReference>
<feature type="transmembrane region" description="Helical" evidence="3">
    <location>
        <begin position="312"/>
        <end position="332"/>
    </location>
</feature>
<feature type="transmembrane region" description="Helical" evidence="3">
    <location>
        <begin position="373"/>
        <end position="395"/>
    </location>
</feature>
<dbReference type="GO" id="GO:0005886">
    <property type="term" value="C:plasma membrane"/>
    <property type="evidence" value="ECO:0007669"/>
    <property type="project" value="TreeGrafter"/>
</dbReference>
<reference evidence="4" key="1">
    <citation type="submission" date="2023-07" db="EMBL/GenBank/DDBJ databases">
        <title>Chromosome-level genome assembly of Artemia franciscana.</title>
        <authorList>
            <person name="Jo E."/>
        </authorList>
    </citation>
    <scope>NUCLEOTIDE SEQUENCE</scope>
    <source>
        <tissue evidence="4">Whole body</tissue>
    </source>
</reference>
<feature type="transmembrane region" description="Helical" evidence="3">
    <location>
        <begin position="92"/>
        <end position="112"/>
    </location>
</feature>
<evidence type="ECO:0000256" key="3">
    <source>
        <dbReference type="SAM" id="Phobius"/>
    </source>
</evidence>
<dbReference type="CDD" id="cd17491">
    <property type="entry name" value="MFS_MFSD12"/>
    <property type="match status" value="1"/>
</dbReference>
<dbReference type="InterPro" id="IPR039672">
    <property type="entry name" value="MFS_2"/>
</dbReference>
<keyword evidence="3" id="KW-0812">Transmembrane</keyword>
<accession>A0AA88L2I6</accession>
<dbReference type="AlphaFoldDB" id="A0AA88L2I6"/>
<feature type="transmembrane region" description="Helical" evidence="3">
    <location>
        <begin position="344"/>
        <end position="361"/>
    </location>
</feature>
<dbReference type="EMBL" id="JAVRJZ010000017">
    <property type="protein sequence ID" value="KAK2710291.1"/>
    <property type="molecule type" value="Genomic_DNA"/>
</dbReference>
<sequence length="532" mass="58080">MMPASPTTLTLGQRLSYGVGHVLNDLAASMWFSYLLVYLQFVLQVPTSYAGIVLLIGQIVDAVATPLVGHLSDSACHSKCCSLSWSYGKRKTWHLIGTVLVCFSFPFIFAGLERNASLTTLLAFLVPLVIVFQIGWAATQISHLALIPELTPVEAERDELNIIRFAFDLVSDMLVYIVAWLVLSRHKIEGTSVLPAPVNLPITSVFNSTSESLHLIDPSDASSFMTIVSIVTTIGIFFTIIFHFGTPEAISNSLEGLRFEKSFRQNMEWKDWFSECHFYLIGLIYMTSRIFHNLSNVYMPLYLQEGLGAQQELLAVIPLVMQVAGFLGSLLLKIGNSAIGKRSGYLFGGFIGGCACVWLYFASNTMLLDKLQIYGVAALMGFSGSVVVVLATSFTADLIAVNTESGAFVYGCMSFCDKLSCGIAVAVIQSLHSSFCNPSCQWYYRNILAIGILLPLVVGCAAVVPLYSIKLGARNGEKRAFLNRGESASSIESNKSENKSGNRVPAKDPSRLLYPDYGTAGSSKGFTSEFIM</sequence>
<feature type="region of interest" description="Disordered" evidence="2">
    <location>
        <begin position="491"/>
        <end position="532"/>
    </location>
</feature>
<dbReference type="PANTHER" id="PTHR11328:SF28">
    <property type="entry name" value="MAJOR FACILITATOR SUPERFAMILY DOMAIN-CONTAINING PROTEIN 12"/>
    <property type="match status" value="1"/>
</dbReference>
<gene>
    <name evidence="4" type="ORF">QYM36_013814</name>
</gene>
<feature type="transmembrane region" description="Helical" evidence="3">
    <location>
        <begin position="224"/>
        <end position="244"/>
    </location>
</feature>
<keyword evidence="3" id="KW-1133">Transmembrane helix</keyword>
<organism evidence="4 5">
    <name type="scientific">Artemia franciscana</name>
    <name type="common">Brine shrimp</name>
    <name type="synonym">Artemia sanfranciscana</name>
    <dbReference type="NCBI Taxonomy" id="6661"/>
    <lineage>
        <taxon>Eukaryota</taxon>
        <taxon>Metazoa</taxon>
        <taxon>Ecdysozoa</taxon>
        <taxon>Arthropoda</taxon>
        <taxon>Crustacea</taxon>
        <taxon>Branchiopoda</taxon>
        <taxon>Anostraca</taxon>
        <taxon>Artemiidae</taxon>
        <taxon>Artemia</taxon>
    </lineage>
</organism>
<keyword evidence="3" id="KW-0472">Membrane</keyword>
<comment type="caution">
    <text evidence="4">The sequence shown here is derived from an EMBL/GenBank/DDBJ whole genome shotgun (WGS) entry which is preliminary data.</text>
</comment>
<dbReference type="Proteomes" id="UP001187531">
    <property type="component" value="Unassembled WGS sequence"/>
</dbReference>
<dbReference type="Pfam" id="PF13347">
    <property type="entry name" value="MFS_2"/>
    <property type="match status" value="1"/>
</dbReference>
<name>A0AA88L2I6_ARTSF</name>
<evidence type="ECO:0008006" key="6">
    <source>
        <dbReference type="Google" id="ProtNLM"/>
    </source>
</evidence>
<feature type="transmembrane region" description="Helical" evidence="3">
    <location>
        <begin position="162"/>
        <end position="183"/>
    </location>
</feature>
<feature type="transmembrane region" description="Helical" evidence="3">
    <location>
        <begin position="448"/>
        <end position="469"/>
    </location>
</feature>
<comment type="similarity">
    <text evidence="1">Belongs to the major facilitator superfamily.</text>
</comment>
<proteinExistence type="inferred from homology"/>
<feature type="transmembrane region" description="Helical" evidence="3">
    <location>
        <begin position="407"/>
        <end position="428"/>
    </location>
</feature>
<dbReference type="SUPFAM" id="SSF103473">
    <property type="entry name" value="MFS general substrate transporter"/>
    <property type="match status" value="1"/>
</dbReference>
<protein>
    <recommendedName>
        <fullName evidence="6">Major facilitator superfamily domain-containing protein 12-like</fullName>
    </recommendedName>
</protein>
<dbReference type="Gene3D" id="1.20.1250.20">
    <property type="entry name" value="MFS general substrate transporter like domains"/>
    <property type="match status" value="2"/>
</dbReference>
<feature type="transmembrane region" description="Helical" evidence="3">
    <location>
        <begin position="118"/>
        <end position="141"/>
    </location>
</feature>
<keyword evidence="5" id="KW-1185">Reference proteome</keyword>
<feature type="compositionally biased region" description="Basic and acidic residues" evidence="2">
    <location>
        <begin position="494"/>
        <end position="510"/>
    </location>
</feature>
<dbReference type="InterPro" id="IPR036259">
    <property type="entry name" value="MFS_trans_sf"/>
</dbReference>
<evidence type="ECO:0000313" key="5">
    <source>
        <dbReference type="Proteomes" id="UP001187531"/>
    </source>
</evidence>